<feature type="transmembrane region" description="Helical" evidence="1">
    <location>
        <begin position="39"/>
        <end position="57"/>
    </location>
</feature>
<evidence type="ECO:0000313" key="2">
    <source>
        <dbReference type="EMBL" id="CAK9261428.1"/>
    </source>
</evidence>
<evidence type="ECO:0000256" key="1">
    <source>
        <dbReference type="SAM" id="Phobius"/>
    </source>
</evidence>
<gene>
    <name evidence="2" type="ORF">CSSPJE1EN1_LOCUS6906</name>
</gene>
<keyword evidence="1" id="KW-1133">Transmembrane helix</keyword>
<keyword evidence="1" id="KW-0472">Membrane</keyword>
<proteinExistence type="predicted"/>
<keyword evidence="1" id="KW-0812">Transmembrane</keyword>
<evidence type="ECO:0000313" key="3">
    <source>
        <dbReference type="Proteomes" id="UP001497444"/>
    </source>
</evidence>
<organism evidence="2 3">
    <name type="scientific">Sphagnum jensenii</name>
    <dbReference type="NCBI Taxonomy" id="128206"/>
    <lineage>
        <taxon>Eukaryota</taxon>
        <taxon>Viridiplantae</taxon>
        <taxon>Streptophyta</taxon>
        <taxon>Embryophyta</taxon>
        <taxon>Bryophyta</taxon>
        <taxon>Sphagnophytina</taxon>
        <taxon>Sphagnopsida</taxon>
        <taxon>Sphagnales</taxon>
        <taxon>Sphagnaceae</taxon>
        <taxon>Sphagnum</taxon>
    </lineage>
</organism>
<dbReference type="EMBL" id="OZ020109">
    <property type="protein sequence ID" value="CAK9261428.1"/>
    <property type="molecule type" value="Genomic_DNA"/>
</dbReference>
<sequence length="137" mass="14524">MEESRIRELVLDAIANVTVATCTTGRLQTPLDFVTITKVGIGMVAIMGSVYALYWNLRWICIATTDRPPIQQDADQLNAPDLEMGGRPLGHGENNNVSNNDIGTVAGASSATSPVLQEVLASVVQALEIASQLTISG</sequence>
<name>A0ABP0W3S0_9BRYO</name>
<dbReference type="Proteomes" id="UP001497444">
    <property type="component" value="Chromosome 14"/>
</dbReference>
<reference evidence="2" key="1">
    <citation type="submission" date="2024-02" db="EMBL/GenBank/DDBJ databases">
        <authorList>
            <consortium name="ELIXIR-Norway"/>
            <consortium name="Elixir Norway"/>
        </authorList>
    </citation>
    <scope>NUCLEOTIDE SEQUENCE</scope>
</reference>
<keyword evidence="3" id="KW-1185">Reference proteome</keyword>
<protein>
    <submittedName>
        <fullName evidence="2">Uncharacterized protein</fullName>
    </submittedName>
</protein>
<accession>A0ABP0W3S0</accession>